<dbReference type="AlphaFoldDB" id="A0A4V4H9S6"/>
<proteinExistence type="predicted"/>
<name>A0A4V4H9S6_MUSBA</name>
<reference evidence="1 2" key="1">
    <citation type="journal article" date="2019" name="Nat. Plants">
        <title>Genome sequencing of Musa balbisiana reveals subgenome evolution and function divergence in polyploid bananas.</title>
        <authorList>
            <person name="Yao X."/>
        </authorList>
    </citation>
    <scope>NUCLEOTIDE SEQUENCE [LARGE SCALE GENOMIC DNA]</scope>
    <source>
        <strain evidence="2">cv. DH-PKW</strain>
        <tissue evidence="1">Leaves</tissue>
    </source>
</reference>
<protein>
    <recommendedName>
        <fullName evidence="3">DUF834 domain-containing protein</fullName>
    </recommendedName>
</protein>
<gene>
    <name evidence="1" type="ORF">C4D60_Mb04t15200</name>
</gene>
<comment type="caution">
    <text evidence="1">The sequence shown here is derived from an EMBL/GenBank/DDBJ whole genome shotgun (WGS) entry which is preliminary data.</text>
</comment>
<evidence type="ECO:0008006" key="3">
    <source>
        <dbReference type="Google" id="ProtNLM"/>
    </source>
</evidence>
<accession>A0A4V4H9S6</accession>
<evidence type="ECO:0000313" key="2">
    <source>
        <dbReference type="Proteomes" id="UP000317650"/>
    </source>
</evidence>
<sequence length="293" mass="31404">MWLSFWTQGRSSSNGVEAAMMVTYSDGAAGAVPPRVCRCGGYDGADGRQRCFVSIALRKEALVTPRDRVRLRKRRWLQWSWLPWFDHHEEGWSSYCNCDPRGGSNGGAVGAVSPMVEATRGLVRWSGNNGGDPSRSSRVEHQGGKAIGQGAAATMVAGRNAAATVGLAKSRGGRGPFRPDELQREADVVVAGTTQRGGEVAGWGAAAVVVERPRSSGDGGEGGVGGVIVGNKGNRRVVALKWPRSNGGGRGNRHLWQQRDQRLLCFYRTTETATPTDRAAKAATKGRQRWQCG</sequence>
<evidence type="ECO:0000313" key="1">
    <source>
        <dbReference type="EMBL" id="THU72725.1"/>
    </source>
</evidence>
<organism evidence="1 2">
    <name type="scientific">Musa balbisiana</name>
    <name type="common">Banana</name>
    <dbReference type="NCBI Taxonomy" id="52838"/>
    <lineage>
        <taxon>Eukaryota</taxon>
        <taxon>Viridiplantae</taxon>
        <taxon>Streptophyta</taxon>
        <taxon>Embryophyta</taxon>
        <taxon>Tracheophyta</taxon>
        <taxon>Spermatophyta</taxon>
        <taxon>Magnoliopsida</taxon>
        <taxon>Liliopsida</taxon>
        <taxon>Zingiberales</taxon>
        <taxon>Musaceae</taxon>
        <taxon>Musa</taxon>
    </lineage>
</organism>
<keyword evidence="2" id="KW-1185">Reference proteome</keyword>
<dbReference type="EMBL" id="PYDT01000001">
    <property type="protein sequence ID" value="THU72725.1"/>
    <property type="molecule type" value="Genomic_DNA"/>
</dbReference>
<dbReference type="Proteomes" id="UP000317650">
    <property type="component" value="Chromosome 4"/>
</dbReference>